<dbReference type="EMBL" id="AGNL01035954">
    <property type="protein sequence ID" value="EJK54345.1"/>
    <property type="molecule type" value="Genomic_DNA"/>
</dbReference>
<dbReference type="Proteomes" id="UP000266841">
    <property type="component" value="Unassembled WGS sequence"/>
</dbReference>
<accession>K0RMI8</accession>
<feature type="compositionally biased region" description="Low complexity" evidence="1">
    <location>
        <begin position="155"/>
        <end position="165"/>
    </location>
</feature>
<feature type="region of interest" description="Disordered" evidence="1">
    <location>
        <begin position="1"/>
        <end position="87"/>
    </location>
</feature>
<keyword evidence="3" id="KW-1185">Reference proteome</keyword>
<sequence length="184" mass="19771">MDGHQNGGPGLRPGRDPPGNYHPLTLTSRRRYPPTAIQNRQRGHARLTSDDAPQNQKSLQTGAKPTVGRPTDGFELGPGRDPPGNYHPLTCPVSDFVSESEPILTGPGIQCLVSHFFRLGQKPNVRPNKWKGPQHKARQKARGPTGPGKANTARPCAGPAGSPSSPSVPPKGFRPVTRRVKHVS</sequence>
<evidence type="ECO:0000256" key="1">
    <source>
        <dbReference type="SAM" id="MobiDB-lite"/>
    </source>
</evidence>
<evidence type="ECO:0000313" key="3">
    <source>
        <dbReference type="Proteomes" id="UP000266841"/>
    </source>
</evidence>
<organism evidence="2 3">
    <name type="scientific">Thalassiosira oceanica</name>
    <name type="common">Marine diatom</name>
    <dbReference type="NCBI Taxonomy" id="159749"/>
    <lineage>
        <taxon>Eukaryota</taxon>
        <taxon>Sar</taxon>
        <taxon>Stramenopiles</taxon>
        <taxon>Ochrophyta</taxon>
        <taxon>Bacillariophyta</taxon>
        <taxon>Coscinodiscophyceae</taxon>
        <taxon>Thalassiosirophycidae</taxon>
        <taxon>Thalassiosirales</taxon>
        <taxon>Thalassiosiraceae</taxon>
        <taxon>Thalassiosira</taxon>
    </lineage>
</organism>
<proteinExistence type="predicted"/>
<gene>
    <name evidence="2" type="ORF">THAOC_26036</name>
</gene>
<feature type="compositionally biased region" description="Gly residues" evidence="1">
    <location>
        <begin position="1"/>
        <end position="11"/>
    </location>
</feature>
<comment type="caution">
    <text evidence="2">The sequence shown here is derived from an EMBL/GenBank/DDBJ whole genome shotgun (WGS) entry which is preliminary data.</text>
</comment>
<feature type="compositionally biased region" description="Polar residues" evidence="1">
    <location>
        <begin position="51"/>
        <end position="63"/>
    </location>
</feature>
<evidence type="ECO:0000313" key="2">
    <source>
        <dbReference type="EMBL" id="EJK54345.1"/>
    </source>
</evidence>
<dbReference type="AlphaFoldDB" id="K0RMI8"/>
<reference evidence="2 3" key="1">
    <citation type="journal article" date="2012" name="Genome Biol.">
        <title>Genome and low-iron response of an oceanic diatom adapted to chronic iron limitation.</title>
        <authorList>
            <person name="Lommer M."/>
            <person name="Specht M."/>
            <person name="Roy A.S."/>
            <person name="Kraemer L."/>
            <person name="Andreson R."/>
            <person name="Gutowska M.A."/>
            <person name="Wolf J."/>
            <person name="Bergner S.V."/>
            <person name="Schilhabel M.B."/>
            <person name="Klostermeier U.C."/>
            <person name="Beiko R.G."/>
            <person name="Rosenstiel P."/>
            <person name="Hippler M."/>
            <person name="Laroche J."/>
        </authorList>
    </citation>
    <scope>NUCLEOTIDE SEQUENCE [LARGE SCALE GENOMIC DNA]</scope>
    <source>
        <strain evidence="2 3">CCMP1005</strain>
    </source>
</reference>
<feature type="compositionally biased region" description="Basic residues" evidence="1">
    <location>
        <begin position="128"/>
        <end position="141"/>
    </location>
</feature>
<protein>
    <submittedName>
        <fullName evidence="2">Uncharacterized protein</fullName>
    </submittedName>
</protein>
<name>K0RMI8_THAOC</name>
<feature type="region of interest" description="Disordered" evidence="1">
    <location>
        <begin position="122"/>
        <end position="184"/>
    </location>
</feature>